<evidence type="ECO:0000256" key="1">
    <source>
        <dbReference type="SAM" id="MobiDB-lite"/>
    </source>
</evidence>
<dbReference type="EMBL" id="AP028679">
    <property type="protein sequence ID" value="BEQ13137.1"/>
    <property type="molecule type" value="Genomic_DNA"/>
</dbReference>
<proteinExistence type="predicted"/>
<sequence length="108" mass="12129">MYKTLSKNYRRKEEKKRLGKVNMHPPGGRPGKIKQKNKKKRGVMPSVTLAEYRNIKGDHIIIKCNQCNSSSIVSVENLCEIMSPNAPLKKYAEDIGCSVCGSSSLSFR</sequence>
<gene>
    <name evidence="2" type="ORF">FAK_02030</name>
</gene>
<protein>
    <recommendedName>
        <fullName evidence="4">50S ribosomal protein L34e</fullName>
    </recommendedName>
</protein>
<dbReference type="RefSeq" id="WP_338604495.1">
    <property type="nucleotide sequence ID" value="NZ_AP028679.1"/>
</dbReference>
<dbReference type="Proteomes" id="UP001366166">
    <property type="component" value="Chromosome"/>
</dbReference>
<name>A0AAU9EZX5_9BACT</name>
<organism evidence="2 3">
    <name type="scientific">Desulfoferula mesophila</name>
    <dbReference type="NCBI Taxonomy" id="3058419"/>
    <lineage>
        <taxon>Bacteria</taxon>
        <taxon>Pseudomonadati</taxon>
        <taxon>Thermodesulfobacteriota</taxon>
        <taxon>Desulfarculia</taxon>
        <taxon>Desulfarculales</taxon>
        <taxon>Desulfarculaceae</taxon>
        <taxon>Desulfoferula</taxon>
    </lineage>
</organism>
<dbReference type="AlphaFoldDB" id="A0AAU9EZX5"/>
<accession>A0AAU9EZX5</accession>
<keyword evidence="3" id="KW-1185">Reference proteome</keyword>
<reference evidence="3" key="1">
    <citation type="journal article" date="2023" name="Arch. Microbiol.">
        <title>Desulfoferula mesophilus gen. nov. sp. nov., a mesophilic sulfate-reducing bacterium isolated from a brackish lake sediment.</title>
        <authorList>
            <person name="Watanabe T."/>
            <person name="Yabe T."/>
            <person name="Tsuji J.M."/>
            <person name="Fukui M."/>
        </authorList>
    </citation>
    <scope>NUCLEOTIDE SEQUENCE [LARGE SCALE GENOMIC DNA]</scope>
    <source>
        <strain evidence="3">12FAK</strain>
    </source>
</reference>
<dbReference type="KEGG" id="dmp:FAK_02030"/>
<evidence type="ECO:0000313" key="2">
    <source>
        <dbReference type="EMBL" id="BEQ13137.1"/>
    </source>
</evidence>
<feature type="region of interest" description="Disordered" evidence="1">
    <location>
        <begin position="1"/>
        <end position="44"/>
    </location>
</feature>
<feature type="compositionally biased region" description="Basic residues" evidence="1">
    <location>
        <begin position="31"/>
        <end position="42"/>
    </location>
</feature>
<evidence type="ECO:0008006" key="4">
    <source>
        <dbReference type="Google" id="ProtNLM"/>
    </source>
</evidence>
<evidence type="ECO:0000313" key="3">
    <source>
        <dbReference type="Proteomes" id="UP001366166"/>
    </source>
</evidence>